<dbReference type="RefSeq" id="XP_018033226.1">
    <property type="nucleotide sequence ID" value="XM_018183112.1"/>
</dbReference>
<dbReference type="EMBL" id="KV441555">
    <property type="protein sequence ID" value="OAG02861.1"/>
    <property type="molecule type" value="Genomic_DNA"/>
</dbReference>
<name>A0A177C6X0_9PLEO</name>
<dbReference type="Proteomes" id="UP000077069">
    <property type="component" value="Unassembled WGS sequence"/>
</dbReference>
<organism evidence="1 2">
    <name type="scientific">Paraphaeosphaeria sporulosa</name>
    <dbReference type="NCBI Taxonomy" id="1460663"/>
    <lineage>
        <taxon>Eukaryota</taxon>
        <taxon>Fungi</taxon>
        <taxon>Dikarya</taxon>
        <taxon>Ascomycota</taxon>
        <taxon>Pezizomycotina</taxon>
        <taxon>Dothideomycetes</taxon>
        <taxon>Pleosporomycetidae</taxon>
        <taxon>Pleosporales</taxon>
        <taxon>Massarineae</taxon>
        <taxon>Didymosphaeriaceae</taxon>
        <taxon>Paraphaeosphaeria</taxon>
    </lineage>
</organism>
<protein>
    <recommendedName>
        <fullName evidence="3">F-box domain-containing protein</fullName>
    </recommendedName>
</protein>
<dbReference type="InterPro" id="IPR038883">
    <property type="entry name" value="AN11006-like"/>
</dbReference>
<dbReference type="InParanoid" id="A0A177C6X0"/>
<dbReference type="GeneID" id="28766598"/>
<dbReference type="PANTHER" id="PTHR42085:SF8">
    <property type="entry name" value="F-BOX DOMAIN-CONTAINING PROTEIN"/>
    <property type="match status" value="1"/>
</dbReference>
<reference evidence="1 2" key="1">
    <citation type="submission" date="2016-05" db="EMBL/GenBank/DDBJ databases">
        <title>Comparative analysis of secretome profiles of manganese(II)-oxidizing ascomycete fungi.</title>
        <authorList>
            <consortium name="DOE Joint Genome Institute"/>
            <person name="Zeiner C.A."/>
            <person name="Purvine S.O."/>
            <person name="Zink E.M."/>
            <person name="Wu S."/>
            <person name="Pasa-Tolic L."/>
            <person name="Chaput D.L."/>
            <person name="Haridas S."/>
            <person name="Grigoriev I.V."/>
            <person name="Santelli C.M."/>
            <person name="Hansel C.M."/>
        </authorList>
    </citation>
    <scope>NUCLEOTIDE SEQUENCE [LARGE SCALE GENOMIC DNA]</scope>
    <source>
        <strain evidence="1 2">AP3s5-JAC2a</strain>
    </source>
</reference>
<dbReference type="OrthoDB" id="5272396at2759"/>
<gene>
    <name evidence="1" type="ORF">CC84DRAFT_1219803</name>
</gene>
<dbReference type="PANTHER" id="PTHR42085">
    <property type="entry name" value="F-BOX DOMAIN-CONTAINING PROTEIN"/>
    <property type="match status" value="1"/>
</dbReference>
<evidence type="ECO:0000313" key="1">
    <source>
        <dbReference type="EMBL" id="OAG02861.1"/>
    </source>
</evidence>
<sequence>MSREPLAIGWTQSRKDDPNRLSFLDLPKELRNMIYDFAFQVPGAIFIYCTDPYAWRSVLRGKIVKYKNQGPSEPQRVDGVLPTNLLLTGKQIYAEGAEVLYGKNVFRLYMSSANFAPTSFHLVRHVAFTIEAGRGIYKPNLEVMSYWWRRVFWPNVIDKSTELLDRYPNLETLTFPINSEQAGVTWRPAFLASQKTKEHRIALAARWLAINCPMKDTRLHNVLRLEIMPSSGLTKEDFEGSRFQFIEEEDEYDGSELAEAFQQMKSYLIGQE</sequence>
<keyword evidence="2" id="KW-1185">Reference proteome</keyword>
<evidence type="ECO:0008006" key="3">
    <source>
        <dbReference type="Google" id="ProtNLM"/>
    </source>
</evidence>
<accession>A0A177C6X0</accession>
<dbReference type="AlphaFoldDB" id="A0A177C6X0"/>
<evidence type="ECO:0000313" key="2">
    <source>
        <dbReference type="Proteomes" id="UP000077069"/>
    </source>
</evidence>
<proteinExistence type="predicted"/>